<evidence type="ECO:0000313" key="1">
    <source>
        <dbReference type="EMBL" id="AKP65318.1"/>
    </source>
</evidence>
<reference evidence="1 2" key="1">
    <citation type="submission" date="2015-07" db="EMBL/GenBank/DDBJ databases">
        <title>Lactobacillus korensis/26-25/ whole genome sequencing.</title>
        <authorList>
            <person name="Kim M.K."/>
            <person name="Im W.-T."/>
            <person name="Srinivasan S."/>
            <person name="Lee J.-J."/>
        </authorList>
    </citation>
    <scope>NUCLEOTIDE SEQUENCE [LARGE SCALE GENOMIC DNA]</scope>
    <source>
        <strain evidence="1 2">26-25</strain>
    </source>
</reference>
<sequence length="106" mass="11152">MKLGVILESKDPETVWNALRFGVAGLEAGHAVHLFLMGGGVELATAGNARYDVTGELTRFETAGGTVLACGTCLKNRHLPSSPDCPAGTMTDCVDLVVWADKTVTF</sequence>
<organism evidence="1 2">
    <name type="scientific">Levilactobacillus koreensis</name>
    <dbReference type="NCBI Taxonomy" id="637971"/>
    <lineage>
        <taxon>Bacteria</taxon>
        <taxon>Bacillati</taxon>
        <taxon>Bacillota</taxon>
        <taxon>Bacilli</taxon>
        <taxon>Lactobacillales</taxon>
        <taxon>Lactobacillaceae</taxon>
        <taxon>Levilactobacillus</taxon>
    </lineage>
</organism>
<dbReference type="Gene3D" id="3.40.1260.10">
    <property type="entry name" value="DsrEFH-like"/>
    <property type="match status" value="1"/>
</dbReference>
<dbReference type="RefSeq" id="WP_048735578.1">
    <property type="nucleotide sequence ID" value="NZ_CP012033.1"/>
</dbReference>
<dbReference type="InterPro" id="IPR027396">
    <property type="entry name" value="DsrEFH-like"/>
</dbReference>
<proteinExistence type="predicted"/>
<dbReference type="Pfam" id="PF02635">
    <property type="entry name" value="DsrE"/>
    <property type="match status" value="1"/>
</dbReference>
<protein>
    <recommendedName>
        <fullName evidence="3">DsrE family protein</fullName>
    </recommendedName>
</protein>
<dbReference type="InterPro" id="IPR003787">
    <property type="entry name" value="Sulphur_relay_DsrE/F-like"/>
</dbReference>
<keyword evidence="2" id="KW-1185">Reference proteome</keyword>
<evidence type="ECO:0008006" key="3">
    <source>
        <dbReference type="Google" id="ProtNLM"/>
    </source>
</evidence>
<dbReference type="KEGG" id="lko:ABN16_10080"/>
<accession>A0AAC8UWS9</accession>
<dbReference type="AlphaFoldDB" id="A0AAC8UWS9"/>
<gene>
    <name evidence="1" type="ORF">ABN16_10080</name>
</gene>
<dbReference type="Proteomes" id="UP000036000">
    <property type="component" value="Chromosome"/>
</dbReference>
<name>A0AAC8UWS9_9LACO</name>
<dbReference type="EMBL" id="CP012033">
    <property type="protein sequence ID" value="AKP65318.1"/>
    <property type="molecule type" value="Genomic_DNA"/>
</dbReference>
<dbReference type="SUPFAM" id="SSF75169">
    <property type="entry name" value="DsrEFH-like"/>
    <property type="match status" value="1"/>
</dbReference>
<evidence type="ECO:0000313" key="2">
    <source>
        <dbReference type="Proteomes" id="UP000036000"/>
    </source>
</evidence>